<feature type="compositionally biased region" description="Low complexity" evidence="1">
    <location>
        <begin position="37"/>
        <end position="55"/>
    </location>
</feature>
<gene>
    <name evidence="3" type="ORF">E6K73_10890</name>
</gene>
<dbReference type="PANTHER" id="PTHR42831">
    <property type="entry name" value="FE-S PROTEIN MATURATION AUXILIARY FACTOR YITW"/>
    <property type="match status" value="1"/>
</dbReference>
<dbReference type="InterPro" id="IPR002744">
    <property type="entry name" value="MIP18-like"/>
</dbReference>
<dbReference type="InterPro" id="IPR052339">
    <property type="entry name" value="Fe-S_Maturation_MIP18"/>
</dbReference>
<dbReference type="AlphaFoldDB" id="A0A538SC09"/>
<feature type="compositionally biased region" description="Basic and acidic residues" evidence="1">
    <location>
        <begin position="1"/>
        <end position="11"/>
    </location>
</feature>
<dbReference type="EMBL" id="VBOT01000131">
    <property type="protein sequence ID" value="TMQ48889.1"/>
    <property type="molecule type" value="Genomic_DNA"/>
</dbReference>
<evidence type="ECO:0000313" key="4">
    <source>
        <dbReference type="Proteomes" id="UP000320184"/>
    </source>
</evidence>
<dbReference type="InterPro" id="IPR034904">
    <property type="entry name" value="FSCA_dom_sf"/>
</dbReference>
<dbReference type="Proteomes" id="UP000320184">
    <property type="component" value="Unassembled WGS sequence"/>
</dbReference>
<feature type="region of interest" description="Disordered" evidence="1">
    <location>
        <begin position="1"/>
        <end position="59"/>
    </location>
</feature>
<evidence type="ECO:0000313" key="3">
    <source>
        <dbReference type="EMBL" id="TMQ48889.1"/>
    </source>
</evidence>
<feature type="domain" description="MIP18 family-like" evidence="2">
    <location>
        <begin position="60"/>
        <end position="129"/>
    </location>
</feature>
<comment type="caution">
    <text evidence="3">The sequence shown here is derived from an EMBL/GenBank/DDBJ whole genome shotgun (WGS) entry which is preliminary data.</text>
</comment>
<protein>
    <submittedName>
        <fullName evidence="3">DUF59 domain-containing protein</fullName>
    </submittedName>
</protein>
<proteinExistence type="predicted"/>
<dbReference type="Pfam" id="PF01883">
    <property type="entry name" value="FeS_assembly_P"/>
    <property type="match status" value="1"/>
</dbReference>
<dbReference type="SUPFAM" id="SSF117916">
    <property type="entry name" value="Fe-S cluster assembly (FSCA) domain-like"/>
    <property type="match status" value="1"/>
</dbReference>
<organism evidence="3 4">
    <name type="scientific">Eiseniibacteriota bacterium</name>
    <dbReference type="NCBI Taxonomy" id="2212470"/>
    <lineage>
        <taxon>Bacteria</taxon>
        <taxon>Candidatus Eiseniibacteriota</taxon>
    </lineage>
</organism>
<sequence length="150" mass="15828">MSDIDKFEKPTHPGSGPQVPQDPTGASAPPGAPGPRPSGDVPSSSAGSPSTSAPSQQELAVRSALESVMDPEIGLSVIDLGLIREIHFLPDKTFVRMMLTTPFCPYAPQLIEEVKVATTGVVPLDCEVELMPDAWSPEMMPDPGLLGFSF</sequence>
<dbReference type="PANTHER" id="PTHR42831:SF1">
    <property type="entry name" value="FE-S PROTEIN MATURATION AUXILIARY FACTOR YITW"/>
    <property type="match status" value="1"/>
</dbReference>
<reference evidence="3 4" key="1">
    <citation type="journal article" date="2019" name="Nat. Microbiol.">
        <title>Mediterranean grassland soil C-N compound turnover is dependent on rainfall and depth, and is mediated by genomically divergent microorganisms.</title>
        <authorList>
            <person name="Diamond S."/>
            <person name="Andeer P.F."/>
            <person name="Li Z."/>
            <person name="Crits-Christoph A."/>
            <person name="Burstein D."/>
            <person name="Anantharaman K."/>
            <person name="Lane K.R."/>
            <person name="Thomas B.C."/>
            <person name="Pan C."/>
            <person name="Northen T.R."/>
            <person name="Banfield J.F."/>
        </authorList>
    </citation>
    <scope>NUCLEOTIDE SEQUENCE [LARGE SCALE GENOMIC DNA]</scope>
    <source>
        <strain evidence="3">WS_3</strain>
    </source>
</reference>
<accession>A0A538SC09</accession>
<name>A0A538SC09_UNCEI</name>
<evidence type="ECO:0000256" key="1">
    <source>
        <dbReference type="SAM" id="MobiDB-lite"/>
    </source>
</evidence>
<dbReference type="Gene3D" id="3.30.300.130">
    <property type="entry name" value="Fe-S cluster assembly (FSCA)"/>
    <property type="match status" value="1"/>
</dbReference>
<evidence type="ECO:0000259" key="2">
    <source>
        <dbReference type="Pfam" id="PF01883"/>
    </source>
</evidence>